<evidence type="ECO:0000256" key="1">
    <source>
        <dbReference type="SAM" id="MobiDB-lite"/>
    </source>
</evidence>
<dbReference type="Proteomes" id="UP001176941">
    <property type="component" value="Chromosome 24"/>
</dbReference>
<accession>A0ABN8YTZ3</accession>
<proteinExistence type="predicted"/>
<evidence type="ECO:0000313" key="3">
    <source>
        <dbReference type="Proteomes" id="UP001176941"/>
    </source>
</evidence>
<keyword evidence="3" id="KW-1185">Reference proteome</keyword>
<evidence type="ECO:0000313" key="2">
    <source>
        <dbReference type="EMBL" id="CAI9165052.1"/>
    </source>
</evidence>
<organism evidence="2 3">
    <name type="scientific">Rangifer tarandus platyrhynchus</name>
    <name type="common">Svalbard reindeer</name>
    <dbReference type="NCBI Taxonomy" id="3082113"/>
    <lineage>
        <taxon>Eukaryota</taxon>
        <taxon>Metazoa</taxon>
        <taxon>Chordata</taxon>
        <taxon>Craniata</taxon>
        <taxon>Vertebrata</taxon>
        <taxon>Euteleostomi</taxon>
        <taxon>Mammalia</taxon>
        <taxon>Eutheria</taxon>
        <taxon>Laurasiatheria</taxon>
        <taxon>Artiodactyla</taxon>
        <taxon>Ruminantia</taxon>
        <taxon>Pecora</taxon>
        <taxon>Cervidae</taxon>
        <taxon>Odocoileinae</taxon>
        <taxon>Rangifer</taxon>
    </lineage>
</organism>
<dbReference type="EMBL" id="OX459960">
    <property type="protein sequence ID" value="CAI9165052.1"/>
    <property type="molecule type" value="Genomic_DNA"/>
</dbReference>
<protein>
    <submittedName>
        <fullName evidence="2">Uncharacterized protein</fullName>
    </submittedName>
</protein>
<name>A0ABN8YTZ3_RANTA</name>
<sequence>MEPPPEPHTIAAARSEQRIMAADWSQRRPGRQRLCLQPAAALMAGGGGAAGRRAGWEPATGGVCGRAAGRGELAPAFPPPPGRARSREPGAAPGEAARRPGRLCPLRRLPGPRRQSRPPTRPAVRRGSAAGVPEGGGGGRRRRQLRAEEVKVPAFPVAFVSAMPA</sequence>
<gene>
    <name evidence="2" type="ORF">MRATA1EN1_LOCUS14014</name>
</gene>
<feature type="region of interest" description="Disordered" evidence="1">
    <location>
        <begin position="44"/>
        <end position="152"/>
    </location>
</feature>
<reference evidence="2" key="1">
    <citation type="submission" date="2023-04" db="EMBL/GenBank/DDBJ databases">
        <authorList>
            <consortium name="ELIXIR-Norway"/>
        </authorList>
    </citation>
    <scope>NUCLEOTIDE SEQUENCE [LARGE SCALE GENOMIC DNA]</scope>
</reference>